<dbReference type="Proteomes" id="UP001195483">
    <property type="component" value="Unassembled WGS sequence"/>
</dbReference>
<dbReference type="InterPro" id="IPR001747">
    <property type="entry name" value="Vitellogenin_N"/>
</dbReference>
<comment type="caution">
    <text evidence="2">The sequence shown here is derived from an EMBL/GenBank/DDBJ whole genome shotgun (WGS) entry which is preliminary data.</text>
</comment>
<reference evidence="2" key="3">
    <citation type="submission" date="2023-05" db="EMBL/GenBank/DDBJ databases">
        <authorList>
            <person name="Smith C.H."/>
        </authorList>
    </citation>
    <scope>NUCLEOTIDE SEQUENCE</scope>
    <source>
        <strain evidence="2">CHS0354</strain>
        <tissue evidence="2">Mantle</tissue>
    </source>
</reference>
<gene>
    <name evidence="2" type="ORF">CHS0354_017094</name>
</gene>
<protein>
    <recommendedName>
        <fullName evidence="1">Vitellogenin domain-containing protein</fullName>
    </recommendedName>
</protein>
<keyword evidence="3" id="KW-1185">Reference proteome</keyword>
<dbReference type="AlphaFoldDB" id="A0AAE0SCG6"/>
<evidence type="ECO:0000259" key="1">
    <source>
        <dbReference type="Pfam" id="PF01347"/>
    </source>
</evidence>
<dbReference type="EMBL" id="JAEAOA010001049">
    <property type="protein sequence ID" value="KAK3589128.1"/>
    <property type="molecule type" value="Genomic_DNA"/>
</dbReference>
<dbReference type="GO" id="GO:0005319">
    <property type="term" value="F:lipid transporter activity"/>
    <property type="evidence" value="ECO:0007669"/>
    <property type="project" value="InterPro"/>
</dbReference>
<feature type="domain" description="Vitellogenin" evidence="1">
    <location>
        <begin position="60"/>
        <end position="421"/>
    </location>
</feature>
<dbReference type="Gene3D" id="1.25.10.20">
    <property type="entry name" value="Vitellinogen, superhelical"/>
    <property type="match status" value="1"/>
</dbReference>
<sequence length="805" mass="91504">MSVFLTCYTNYLSSNSSKGDLAHEYRCEKTSSGLTLRRYHRSLDKIERIHEKISQMDNRGTIHSVESEDSYIMEDRLRKDYETKRQPYPEEYVIKTSMEGDIGIIKANSKITMRLVGKRRTKVEDVHHSLMEDDLIIKQKPEERLTMKNISGDVNEALGCIHNYTDKGHTNRTVCVNRLRQKVLKLEKEDYQMLAESFLNRTCDHNDTKCIDEKYLFTDIVARAGDPLSQRLILKFLLSDNQSDHEVLRRIFIHLSVIEHPIQEAITAVERICFGEQDSHHTIGKIILTETERRACLCLGSMAKAMNRKRNNTEAERLMDKIHTWLYTQGDVTPDHLRPKRDILVADDSVSDDHLLSKVVLLHSLGNAGLQSSISHLKTFAEPNTRQSAWRRAALSSLRNYVCHESATILMTSILHDETESVRQVAWMEYGQHPKRNNLTTEQQNLIFSRKYTYETVMRARREAALDTVLIEFKVELPEIHWGKSVGNSKIGASFGVDMVNKIHMRLQPLSGFLRVNIFDRIYAEAHVGILGLEVDILKIVACYKGKIEYNMNVLKHFAYGKDQELFESFNAAADEIIGPIVQSVKGMSDNFKSSSGESRSVFQSLSDAIRTIPSQTKKFLDASIKLTSLLDRFQGLPLISRAKYVAFKLQSLAEDIKNDALNFYQTISDAGLVTLLHAEEQLTEATNSIMEAQKKVGSSPRQAFESLSAAKNRIQTGMLQILEAKVKMSEALSGHGGSLPGWLSSQEETQMLTDAVKNMIVKVKSKIKSYEATTSDDGTDLRTLPRINVKLHIMKILLGTNWNI</sequence>
<evidence type="ECO:0000313" key="3">
    <source>
        <dbReference type="Proteomes" id="UP001195483"/>
    </source>
</evidence>
<name>A0AAE0SCG6_9BIVA</name>
<reference evidence="2" key="1">
    <citation type="journal article" date="2021" name="Genome Biol. Evol.">
        <title>A High-Quality Reference Genome for a Parasitic Bivalve with Doubly Uniparental Inheritance (Bivalvia: Unionida).</title>
        <authorList>
            <person name="Smith C.H."/>
        </authorList>
    </citation>
    <scope>NUCLEOTIDE SEQUENCE</scope>
    <source>
        <strain evidence="2">CHS0354</strain>
    </source>
</reference>
<dbReference type="Pfam" id="PF01347">
    <property type="entry name" value="Vitellogenin_N"/>
    <property type="match status" value="1"/>
</dbReference>
<proteinExistence type="predicted"/>
<dbReference type="InterPro" id="IPR011030">
    <property type="entry name" value="Lipovitellin_superhlx_dom"/>
</dbReference>
<dbReference type="SUPFAM" id="SSF48431">
    <property type="entry name" value="Lipovitellin-phosvitin complex, superhelical domain"/>
    <property type="match status" value="1"/>
</dbReference>
<organism evidence="2 3">
    <name type="scientific">Potamilus streckersoni</name>
    <dbReference type="NCBI Taxonomy" id="2493646"/>
    <lineage>
        <taxon>Eukaryota</taxon>
        <taxon>Metazoa</taxon>
        <taxon>Spiralia</taxon>
        <taxon>Lophotrochozoa</taxon>
        <taxon>Mollusca</taxon>
        <taxon>Bivalvia</taxon>
        <taxon>Autobranchia</taxon>
        <taxon>Heteroconchia</taxon>
        <taxon>Palaeoheterodonta</taxon>
        <taxon>Unionida</taxon>
        <taxon>Unionoidea</taxon>
        <taxon>Unionidae</taxon>
        <taxon>Ambleminae</taxon>
        <taxon>Lampsilini</taxon>
        <taxon>Potamilus</taxon>
    </lineage>
</organism>
<evidence type="ECO:0000313" key="2">
    <source>
        <dbReference type="EMBL" id="KAK3589128.1"/>
    </source>
</evidence>
<accession>A0AAE0SCG6</accession>
<reference evidence="2" key="2">
    <citation type="journal article" date="2021" name="Genome Biol. Evol.">
        <title>Developing a high-quality reference genome for a parasitic bivalve with doubly uniparental inheritance (Bivalvia: Unionida).</title>
        <authorList>
            <person name="Smith C.H."/>
        </authorList>
    </citation>
    <scope>NUCLEOTIDE SEQUENCE</scope>
    <source>
        <strain evidence="2">CHS0354</strain>
        <tissue evidence="2">Mantle</tissue>
    </source>
</reference>